<keyword evidence="1" id="KW-1133">Transmembrane helix</keyword>
<name>A0A2G1QIV0_9HYPH</name>
<dbReference type="RefSeq" id="WP_099307958.1">
    <property type="nucleotide sequence ID" value="NZ_PDVP01000015.1"/>
</dbReference>
<feature type="transmembrane region" description="Helical" evidence="1">
    <location>
        <begin position="14"/>
        <end position="42"/>
    </location>
</feature>
<keyword evidence="3" id="KW-1185">Reference proteome</keyword>
<sequence length="65" mass="6997">MQIAGSVMMGLGGVLGLIGLLTIWVPIFGIIFLMIGFGLFVAGQFLKRKGRHHAVLRKQGGRGLF</sequence>
<gene>
    <name evidence="2" type="ORF">CSC94_18980</name>
</gene>
<comment type="caution">
    <text evidence="2">The sequence shown here is derived from an EMBL/GenBank/DDBJ whole genome shotgun (WGS) entry which is preliminary data.</text>
</comment>
<evidence type="ECO:0000313" key="3">
    <source>
        <dbReference type="Proteomes" id="UP000221168"/>
    </source>
</evidence>
<reference evidence="2 3" key="1">
    <citation type="submission" date="2017-10" db="EMBL/GenBank/DDBJ databases">
        <title>Sedimentibacterium mangrovi gen. nov., sp. nov., a novel member of family Phyllobacteriacea isolated from mangrove sediment.</title>
        <authorList>
            <person name="Liao H."/>
            <person name="Tian Y."/>
        </authorList>
    </citation>
    <scope>NUCLEOTIDE SEQUENCE [LARGE SCALE GENOMIC DNA]</scope>
    <source>
        <strain evidence="2 3">X9-2-2</strain>
    </source>
</reference>
<evidence type="ECO:0000313" key="2">
    <source>
        <dbReference type="EMBL" id="PHP65445.1"/>
    </source>
</evidence>
<dbReference type="EMBL" id="PDVP01000015">
    <property type="protein sequence ID" value="PHP65445.1"/>
    <property type="molecule type" value="Genomic_DNA"/>
</dbReference>
<organism evidence="2 3">
    <name type="scientific">Zhengella mangrovi</name>
    <dbReference type="NCBI Taxonomy" id="1982044"/>
    <lineage>
        <taxon>Bacteria</taxon>
        <taxon>Pseudomonadati</taxon>
        <taxon>Pseudomonadota</taxon>
        <taxon>Alphaproteobacteria</taxon>
        <taxon>Hyphomicrobiales</taxon>
        <taxon>Notoacmeibacteraceae</taxon>
        <taxon>Zhengella</taxon>
    </lineage>
</organism>
<dbReference type="AlphaFoldDB" id="A0A2G1QIV0"/>
<keyword evidence="1" id="KW-0472">Membrane</keyword>
<proteinExistence type="predicted"/>
<dbReference type="Proteomes" id="UP000221168">
    <property type="component" value="Unassembled WGS sequence"/>
</dbReference>
<keyword evidence="1" id="KW-0812">Transmembrane</keyword>
<evidence type="ECO:0000256" key="1">
    <source>
        <dbReference type="SAM" id="Phobius"/>
    </source>
</evidence>
<accession>A0A2G1QIV0</accession>
<protein>
    <submittedName>
        <fullName evidence="2">Uncharacterized protein</fullName>
    </submittedName>
</protein>